<dbReference type="Proteomes" id="UP000272015">
    <property type="component" value="Unassembled WGS sequence"/>
</dbReference>
<keyword evidence="4" id="KW-1185">Reference proteome</keyword>
<proteinExistence type="predicted"/>
<dbReference type="AlphaFoldDB" id="A0A3A5MDI0"/>
<keyword evidence="2" id="KW-0812">Transmembrane</keyword>
<name>A0A3A5MDI0_9MICO</name>
<reference evidence="3 4" key="1">
    <citation type="submission" date="2018-09" db="EMBL/GenBank/DDBJ databases">
        <title>Novel species of Cryobacterium.</title>
        <authorList>
            <person name="Liu Q."/>
            <person name="Xin Y.-H."/>
        </authorList>
    </citation>
    <scope>NUCLEOTIDE SEQUENCE [LARGE SCALE GENOMIC DNA]</scope>
    <source>
        <strain evidence="3 4">Hh39</strain>
    </source>
</reference>
<evidence type="ECO:0000256" key="1">
    <source>
        <dbReference type="SAM" id="MobiDB-lite"/>
    </source>
</evidence>
<gene>
    <name evidence="3" type="ORF">D6T64_14605</name>
</gene>
<feature type="transmembrane region" description="Helical" evidence="2">
    <location>
        <begin position="126"/>
        <end position="150"/>
    </location>
</feature>
<evidence type="ECO:0000256" key="2">
    <source>
        <dbReference type="SAM" id="Phobius"/>
    </source>
</evidence>
<dbReference type="EMBL" id="QZVS01000089">
    <property type="protein sequence ID" value="RJT87532.1"/>
    <property type="molecule type" value="Genomic_DNA"/>
</dbReference>
<feature type="transmembrane region" description="Helical" evidence="2">
    <location>
        <begin position="63"/>
        <end position="86"/>
    </location>
</feature>
<evidence type="ECO:0000313" key="4">
    <source>
        <dbReference type="Proteomes" id="UP000272015"/>
    </source>
</evidence>
<keyword evidence="2" id="KW-0472">Membrane</keyword>
<feature type="transmembrane region" description="Helical" evidence="2">
    <location>
        <begin position="98"/>
        <end position="120"/>
    </location>
</feature>
<sequence>MTSPQTSRPTSRQGSPTDSQNPPQPTSIPVLRRILVYGGWLAIGIAVIGAALGGIFVGGIGVVSALIGTAMAVVFMGITAGSILLANHFAGRESAIGAFFGIVMGGWLLKFVVFLVLMFLLRDQPWISPIVLFLSIVAGVIGSLVVDAVVVMKSRMSYVSDVTLPSAPTDA</sequence>
<feature type="region of interest" description="Disordered" evidence="1">
    <location>
        <begin position="1"/>
        <end position="26"/>
    </location>
</feature>
<feature type="compositionally biased region" description="Polar residues" evidence="1">
    <location>
        <begin position="1"/>
        <end position="21"/>
    </location>
</feature>
<dbReference type="OrthoDB" id="5117309at2"/>
<dbReference type="RefSeq" id="WP_119975405.1">
    <property type="nucleotide sequence ID" value="NZ_JBHSQA010000003.1"/>
</dbReference>
<comment type="caution">
    <text evidence="3">The sequence shown here is derived from an EMBL/GenBank/DDBJ whole genome shotgun (WGS) entry which is preliminary data.</text>
</comment>
<feature type="transmembrane region" description="Helical" evidence="2">
    <location>
        <begin position="34"/>
        <end position="57"/>
    </location>
</feature>
<protein>
    <recommendedName>
        <fullName evidence="5">ATP synthase protein I</fullName>
    </recommendedName>
</protein>
<evidence type="ECO:0008006" key="5">
    <source>
        <dbReference type="Google" id="ProtNLM"/>
    </source>
</evidence>
<accession>A0A3A5MDI0</accession>
<keyword evidence="2" id="KW-1133">Transmembrane helix</keyword>
<organism evidence="3 4">
    <name type="scientific">Cryobacterium melibiosiphilum</name>
    <dbReference type="NCBI Taxonomy" id="995039"/>
    <lineage>
        <taxon>Bacteria</taxon>
        <taxon>Bacillati</taxon>
        <taxon>Actinomycetota</taxon>
        <taxon>Actinomycetes</taxon>
        <taxon>Micrococcales</taxon>
        <taxon>Microbacteriaceae</taxon>
        <taxon>Cryobacterium</taxon>
    </lineage>
</organism>
<evidence type="ECO:0000313" key="3">
    <source>
        <dbReference type="EMBL" id="RJT87532.1"/>
    </source>
</evidence>